<dbReference type="PANTHER" id="PTHR23116">
    <property type="entry name" value="PDZ DOMAIN CONTAINING WHIRLIN AND HARMONIN-RELATED"/>
    <property type="match status" value="1"/>
</dbReference>
<dbReference type="InterPro" id="IPR036034">
    <property type="entry name" value="PDZ_sf"/>
</dbReference>
<sequence>MVLAENELTMDEEAQFEQEIARDFRQKVQELLVAEVERDQVYAALRIYHDTMSIAQLVDELKFIVNHPKKLLLFEYVRPLVPLKHQTEYDILAPRAATRKLRVIRLTQRGGDGCGLGFSIRGGCEHGTDIFVTDVIRESQADNQGLRVGDQIARVNGFALDKMTHNEALSLIRQRTHLILKVRSIGMLPVKL</sequence>
<evidence type="ECO:0000256" key="3">
    <source>
        <dbReference type="ARBA" id="ARBA00023273"/>
    </source>
</evidence>
<keyword evidence="3" id="KW-0966">Cell projection</keyword>
<reference evidence="6" key="1">
    <citation type="submission" date="2025-08" db="UniProtKB">
        <authorList>
            <consortium name="RefSeq"/>
        </authorList>
    </citation>
    <scope>IDENTIFICATION</scope>
</reference>
<dbReference type="GeneID" id="106811585"/>
<dbReference type="Gene3D" id="2.30.42.10">
    <property type="match status" value="1"/>
</dbReference>
<protein>
    <submittedName>
        <fullName evidence="6">Harmonin-like</fullName>
    </submittedName>
</protein>
<evidence type="ECO:0000256" key="2">
    <source>
        <dbReference type="ARBA" id="ARBA00022737"/>
    </source>
</evidence>
<dbReference type="InterPro" id="IPR051844">
    <property type="entry name" value="USH2_Complex_Protein"/>
</dbReference>
<keyword evidence="5" id="KW-1185">Reference proteome</keyword>
<proteinExistence type="predicted"/>
<comment type="subcellular location">
    <subcellularLocation>
        <location evidence="1">Cell projection</location>
    </subcellularLocation>
</comment>
<evidence type="ECO:0000313" key="6">
    <source>
        <dbReference type="RefSeq" id="XP_014670758.1"/>
    </source>
</evidence>
<dbReference type="Pfam" id="PF21219">
    <property type="entry name" value="USH1C_N"/>
    <property type="match status" value="1"/>
</dbReference>
<dbReference type="RefSeq" id="XP_014670758.1">
    <property type="nucleotide sequence ID" value="XM_014815272.1"/>
</dbReference>
<name>A0ABM1EEY7_PRICU</name>
<dbReference type="Pfam" id="PF00595">
    <property type="entry name" value="PDZ"/>
    <property type="match status" value="1"/>
</dbReference>
<feature type="domain" description="PDZ" evidence="4">
    <location>
        <begin position="103"/>
        <end position="174"/>
    </location>
</feature>
<dbReference type="SUPFAM" id="SSF50156">
    <property type="entry name" value="PDZ domain-like"/>
    <property type="match status" value="1"/>
</dbReference>
<dbReference type="SMART" id="SM00228">
    <property type="entry name" value="PDZ"/>
    <property type="match status" value="1"/>
</dbReference>
<evidence type="ECO:0000256" key="1">
    <source>
        <dbReference type="ARBA" id="ARBA00004316"/>
    </source>
</evidence>
<organism evidence="5 6">
    <name type="scientific">Priapulus caudatus</name>
    <name type="common">Priapulid worm</name>
    <dbReference type="NCBI Taxonomy" id="37621"/>
    <lineage>
        <taxon>Eukaryota</taxon>
        <taxon>Metazoa</taxon>
        <taxon>Ecdysozoa</taxon>
        <taxon>Scalidophora</taxon>
        <taxon>Priapulida</taxon>
        <taxon>Priapulimorpha</taxon>
        <taxon>Priapulimorphida</taxon>
        <taxon>Priapulidae</taxon>
        <taxon>Priapulus</taxon>
    </lineage>
</organism>
<dbReference type="PANTHER" id="PTHR23116:SF36">
    <property type="entry name" value="HARMONIN"/>
    <property type="match status" value="1"/>
</dbReference>
<accession>A0ABM1EEY7</accession>
<dbReference type="InterPro" id="IPR001478">
    <property type="entry name" value="PDZ"/>
</dbReference>
<evidence type="ECO:0000313" key="5">
    <source>
        <dbReference type="Proteomes" id="UP000695022"/>
    </source>
</evidence>
<keyword evidence="2" id="KW-0677">Repeat</keyword>
<dbReference type="PROSITE" id="PS50106">
    <property type="entry name" value="PDZ"/>
    <property type="match status" value="1"/>
</dbReference>
<gene>
    <name evidence="6" type="primary">LOC106811585</name>
</gene>
<dbReference type="Proteomes" id="UP000695022">
    <property type="component" value="Unplaced"/>
</dbReference>
<evidence type="ECO:0000259" key="4">
    <source>
        <dbReference type="PROSITE" id="PS50106"/>
    </source>
</evidence>
<dbReference type="Gene3D" id="1.20.1160.20">
    <property type="match status" value="1"/>
</dbReference>
<dbReference type="InterPro" id="IPR030237">
    <property type="entry name" value="Harmonin_N"/>
</dbReference>